<accession>A0AAV1J6E9</accession>
<dbReference type="EMBL" id="CAVLEF010000006">
    <property type="protein sequence ID" value="CAK1544948.1"/>
    <property type="molecule type" value="Genomic_DNA"/>
</dbReference>
<keyword evidence="3" id="KW-1185">Reference proteome</keyword>
<dbReference type="AlphaFoldDB" id="A0AAV1J6E9"/>
<protein>
    <submittedName>
        <fullName evidence="2">Uncharacterized protein</fullName>
    </submittedName>
</protein>
<gene>
    <name evidence="2" type="ORF">LNINA_LOCUS4649</name>
</gene>
<evidence type="ECO:0000313" key="2">
    <source>
        <dbReference type="EMBL" id="CAK1544948.1"/>
    </source>
</evidence>
<organism evidence="2 3">
    <name type="scientific">Leptosia nina</name>
    <dbReference type="NCBI Taxonomy" id="320188"/>
    <lineage>
        <taxon>Eukaryota</taxon>
        <taxon>Metazoa</taxon>
        <taxon>Ecdysozoa</taxon>
        <taxon>Arthropoda</taxon>
        <taxon>Hexapoda</taxon>
        <taxon>Insecta</taxon>
        <taxon>Pterygota</taxon>
        <taxon>Neoptera</taxon>
        <taxon>Endopterygota</taxon>
        <taxon>Lepidoptera</taxon>
        <taxon>Glossata</taxon>
        <taxon>Ditrysia</taxon>
        <taxon>Papilionoidea</taxon>
        <taxon>Pieridae</taxon>
        <taxon>Pierinae</taxon>
        <taxon>Leptosia</taxon>
    </lineage>
</organism>
<sequence>MQPDVPLVFLLNILKKEIHPYNPVEKGEPDKNDDDGHELERQNKITKQILEAFIQKKLGLASNNYRAPSIFDILPGKTSEERPTRQSTNERLRQSEPEGLPVNGESVSEDEEVNANEERAYQDGLEYVDIDALQSVESEQIDSIYSEGN</sequence>
<feature type="region of interest" description="Disordered" evidence="1">
    <location>
        <begin position="21"/>
        <end position="43"/>
    </location>
</feature>
<reference evidence="2 3" key="1">
    <citation type="submission" date="2023-11" db="EMBL/GenBank/DDBJ databases">
        <authorList>
            <person name="Okamura Y."/>
        </authorList>
    </citation>
    <scope>NUCLEOTIDE SEQUENCE [LARGE SCALE GENOMIC DNA]</scope>
</reference>
<dbReference type="Proteomes" id="UP001497472">
    <property type="component" value="Unassembled WGS sequence"/>
</dbReference>
<comment type="caution">
    <text evidence="2">The sequence shown here is derived from an EMBL/GenBank/DDBJ whole genome shotgun (WGS) entry which is preliminary data.</text>
</comment>
<feature type="region of interest" description="Disordered" evidence="1">
    <location>
        <begin position="73"/>
        <end position="126"/>
    </location>
</feature>
<name>A0AAV1J6E9_9NEOP</name>
<evidence type="ECO:0000313" key="3">
    <source>
        <dbReference type="Proteomes" id="UP001497472"/>
    </source>
</evidence>
<proteinExistence type="predicted"/>
<feature type="compositionally biased region" description="Basic and acidic residues" evidence="1">
    <location>
        <begin position="21"/>
        <end position="30"/>
    </location>
</feature>
<feature type="compositionally biased region" description="Basic and acidic residues" evidence="1">
    <location>
        <begin position="78"/>
        <end position="96"/>
    </location>
</feature>
<evidence type="ECO:0000256" key="1">
    <source>
        <dbReference type="SAM" id="MobiDB-lite"/>
    </source>
</evidence>